<dbReference type="SUPFAM" id="SSF55781">
    <property type="entry name" value="GAF domain-like"/>
    <property type="match status" value="1"/>
</dbReference>
<keyword evidence="4" id="KW-1185">Reference proteome</keyword>
<accession>A0A5A9YX65</accession>
<comment type="caution">
    <text evidence="3">The sequence shown here is derived from an EMBL/GenBank/DDBJ whole genome shotgun (WGS) entry which is preliminary data.</text>
</comment>
<sequence>MGASHPHMPCCSCLLMLTLASGPDGVGGGCRGSDRSRPDGHHGGACRVSSELSVSGPRPEAVRLADYLTYRHHGPGSVAAACRRALHTPCSVGLTLAADATMARRICLCSDGPLADAGEQLQCNLGEGPCVQALQQRAPVLVEDLNDPHTTRQWPLFALEAQTRGIQAAFALPARQSTGRGGLVLSLYRDRPGPL</sequence>
<feature type="compositionally biased region" description="Basic and acidic residues" evidence="1">
    <location>
        <begin position="32"/>
        <end position="42"/>
    </location>
</feature>
<dbReference type="InterPro" id="IPR003018">
    <property type="entry name" value="GAF"/>
</dbReference>
<evidence type="ECO:0000259" key="2">
    <source>
        <dbReference type="Pfam" id="PF13185"/>
    </source>
</evidence>
<dbReference type="Proteomes" id="UP000324965">
    <property type="component" value="Unassembled WGS sequence"/>
</dbReference>
<dbReference type="AlphaFoldDB" id="A0A5A9YX65"/>
<feature type="non-terminal residue" evidence="3">
    <location>
        <position position="195"/>
    </location>
</feature>
<dbReference type="EMBL" id="VDFC01000261">
    <property type="protein sequence ID" value="KAA0909399.1"/>
    <property type="molecule type" value="Genomic_DNA"/>
</dbReference>
<evidence type="ECO:0000313" key="3">
    <source>
        <dbReference type="EMBL" id="KAA0909399.1"/>
    </source>
</evidence>
<gene>
    <name evidence="3" type="ORF">FGF04_39575</name>
</gene>
<dbReference type="Pfam" id="PF13185">
    <property type="entry name" value="GAF_2"/>
    <property type="match status" value="1"/>
</dbReference>
<dbReference type="InterPro" id="IPR029016">
    <property type="entry name" value="GAF-like_dom_sf"/>
</dbReference>
<dbReference type="Gene3D" id="3.30.450.40">
    <property type="match status" value="1"/>
</dbReference>
<feature type="domain" description="GAF" evidence="2">
    <location>
        <begin position="81"/>
        <end position="193"/>
    </location>
</feature>
<name>A0A5A9YX65_9ACTN</name>
<proteinExistence type="predicted"/>
<evidence type="ECO:0000256" key="1">
    <source>
        <dbReference type="SAM" id="MobiDB-lite"/>
    </source>
</evidence>
<organism evidence="3 4">
    <name type="scientific">Streptomyces apricus</name>
    <dbReference type="NCBI Taxonomy" id="1828112"/>
    <lineage>
        <taxon>Bacteria</taxon>
        <taxon>Bacillati</taxon>
        <taxon>Actinomycetota</taxon>
        <taxon>Actinomycetes</taxon>
        <taxon>Kitasatosporales</taxon>
        <taxon>Streptomycetaceae</taxon>
        <taxon>Streptomyces</taxon>
    </lineage>
</organism>
<dbReference type="OrthoDB" id="7466251at2"/>
<feature type="region of interest" description="Disordered" evidence="1">
    <location>
        <begin position="29"/>
        <end position="52"/>
    </location>
</feature>
<protein>
    <submittedName>
        <fullName evidence="3">GAF domain-containing protein</fullName>
    </submittedName>
</protein>
<evidence type="ECO:0000313" key="4">
    <source>
        <dbReference type="Proteomes" id="UP000324965"/>
    </source>
</evidence>
<reference evidence="3 4" key="1">
    <citation type="submission" date="2019-05" db="EMBL/GenBank/DDBJ databases">
        <authorList>
            <person name="Hariharan J."/>
            <person name="Choudoir M.J."/>
            <person name="Diebold P."/>
            <person name="Panke-Buisse K."/>
            <person name="Buckley D.H."/>
        </authorList>
    </citation>
    <scope>NUCLEOTIDE SEQUENCE [LARGE SCALE GENOMIC DNA]</scope>
    <source>
        <strain evidence="3 4">SUN51</strain>
    </source>
</reference>